<protein>
    <submittedName>
        <fullName evidence="2">Stress responsive A/B Barrel Domain protein</fullName>
    </submittedName>
</protein>
<dbReference type="Proteomes" id="UP000011910">
    <property type="component" value="Unassembled WGS sequence"/>
</dbReference>
<dbReference type="RefSeq" id="WP_009193856.1">
    <property type="nucleotide sequence ID" value="NZ_AODQ01000006.1"/>
</dbReference>
<dbReference type="SMART" id="SM00886">
    <property type="entry name" value="Dabb"/>
    <property type="match status" value="1"/>
</dbReference>
<gene>
    <name evidence="2" type="ORF">ADICEAN_00449</name>
</gene>
<dbReference type="InterPro" id="IPR011008">
    <property type="entry name" value="Dimeric_a/b-barrel"/>
</dbReference>
<name>M7NRU3_9BACT</name>
<dbReference type="Gene3D" id="3.30.70.100">
    <property type="match status" value="1"/>
</dbReference>
<dbReference type="InterPro" id="IPR013097">
    <property type="entry name" value="Dabb"/>
</dbReference>
<feature type="domain" description="Stress-response A/B barrel" evidence="1">
    <location>
        <begin position="2"/>
        <end position="97"/>
    </location>
</feature>
<dbReference type="Pfam" id="PF07876">
    <property type="entry name" value="Dabb"/>
    <property type="match status" value="1"/>
</dbReference>
<dbReference type="SUPFAM" id="SSF54909">
    <property type="entry name" value="Dimeric alpha+beta barrel"/>
    <property type="match status" value="1"/>
</dbReference>
<reference evidence="2 3" key="1">
    <citation type="journal article" date="2013" name="Genome Announc.">
        <title>Draft Genome Sequence of Cesiribacter andamanensis Strain AMV16T, Isolated from a Soil Sample from a Mud Volcano in the Andaman Islands, India.</title>
        <authorList>
            <person name="Shivaji S."/>
            <person name="Ara S."/>
            <person name="Begum Z."/>
            <person name="Srinivas T.N."/>
            <person name="Singh A."/>
            <person name="Kumar Pinnaka A."/>
        </authorList>
    </citation>
    <scope>NUCLEOTIDE SEQUENCE [LARGE SCALE GENOMIC DNA]</scope>
    <source>
        <strain evidence="2 3">AMV16</strain>
    </source>
</reference>
<comment type="caution">
    <text evidence="2">The sequence shown here is derived from an EMBL/GenBank/DDBJ whole genome shotgun (WGS) entry which is preliminary data.</text>
</comment>
<dbReference type="AlphaFoldDB" id="M7NRU3"/>
<dbReference type="OrthoDB" id="7189263at2"/>
<dbReference type="eggNOG" id="ENOG50334CZ">
    <property type="taxonomic scope" value="Bacteria"/>
</dbReference>
<dbReference type="EMBL" id="AODQ01000006">
    <property type="protein sequence ID" value="EMR04415.1"/>
    <property type="molecule type" value="Genomic_DNA"/>
</dbReference>
<evidence type="ECO:0000313" key="3">
    <source>
        <dbReference type="Proteomes" id="UP000011910"/>
    </source>
</evidence>
<evidence type="ECO:0000313" key="2">
    <source>
        <dbReference type="EMBL" id="EMR04415.1"/>
    </source>
</evidence>
<dbReference type="STRING" id="1279009.ADICEAN_00449"/>
<evidence type="ECO:0000259" key="1">
    <source>
        <dbReference type="PROSITE" id="PS51502"/>
    </source>
</evidence>
<sequence>MFVHHVFFWMKNPDSSLEREQLEEGLLSLEKIDLIRSFHVGVLAETNRKTIDRSYAFSLLMLFDNPEDEEAYQSHPIHKKFVADCSPLWSKVLVYDSVDE</sequence>
<organism evidence="2 3">
    <name type="scientific">Cesiribacter andamanensis AMV16</name>
    <dbReference type="NCBI Taxonomy" id="1279009"/>
    <lineage>
        <taxon>Bacteria</taxon>
        <taxon>Pseudomonadati</taxon>
        <taxon>Bacteroidota</taxon>
        <taxon>Cytophagia</taxon>
        <taxon>Cytophagales</taxon>
        <taxon>Cesiribacteraceae</taxon>
        <taxon>Cesiribacter</taxon>
    </lineage>
</organism>
<accession>M7NRU3</accession>
<keyword evidence="3" id="KW-1185">Reference proteome</keyword>
<dbReference type="PROSITE" id="PS51502">
    <property type="entry name" value="S_R_A_B_BARREL"/>
    <property type="match status" value="1"/>
</dbReference>
<proteinExistence type="predicted"/>